<keyword evidence="2" id="KW-1185">Reference proteome</keyword>
<dbReference type="AlphaFoldDB" id="A0AAW0UB41"/>
<evidence type="ECO:0000313" key="2">
    <source>
        <dbReference type="Proteomes" id="UP001487740"/>
    </source>
</evidence>
<accession>A0AAW0UB41</accession>
<dbReference type="Pfam" id="PF07327">
    <property type="entry name" value="Neuroparsin"/>
    <property type="match status" value="1"/>
</dbReference>
<dbReference type="Gene3D" id="4.10.40.20">
    <property type="match status" value="1"/>
</dbReference>
<name>A0AAW0UB41_SCYPA</name>
<comment type="caution">
    <text evidence="1">The sequence shown here is derived from an EMBL/GenBank/DDBJ whole genome shotgun (WGS) entry which is preliminary data.</text>
</comment>
<evidence type="ECO:0000313" key="1">
    <source>
        <dbReference type="EMBL" id="KAK8396701.1"/>
    </source>
</evidence>
<dbReference type="EMBL" id="JARAKH010000015">
    <property type="protein sequence ID" value="KAK8396701.1"/>
    <property type="molecule type" value="Genomic_DNA"/>
</dbReference>
<dbReference type="Proteomes" id="UP001487740">
    <property type="component" value="Unassembled WGS sequence"/>
</dbReference>
<dbReference type="InterPro" id="IPR010850">
    <property type="entry name" value="Neuroparsin"/>
</dbReference>
<proteinExistence type="predicted"/>
<organism evidence="1 2">
    <name type="scientific">Scylla paramamosain</name>
    <name type="common">Mud crab</name>
    <dbReference type="NCBI Taxonomy" id="85552"/>
    <lineage>
        <taxon>Eukaryota</taxon>
        <taxon>Metazoa</taxon>
        <taxon>Ecdysozoa</taxon>
        <taxon>Arthropoda</taxon>
        <taxon>Crustacea</taxon>
        <taxon>Multicrustacea</taxon>
        <taxon>Malacostraca</taxon>
        <taxon>Eumalacostraca</taxon>
        <taxon>Eucarida</taxon>
        <taxon>Decapoda</taxon>
        <taxon>Pleocyemata</taxon>
        <taxon>Brachyura</taxon>
        <taxon>Eubrachyura</taxon>
        <taxon>Portunoidea</taxon>
        <taxon>Portunidae</taxon>
        <taxon>Portuninae</taxon>
        <taxon>Scylla</taxon>
    </lineage>
</organism>
<reference evidence="1 2" key="1">
    <citation type="submission" date="2023-03" db="EMBL/GenBank/DDBJ databases">
        <title>High-quality genome of Scylla paramamosain provides insights in environmental adaptation.</title>
        <authorList>
            <person name="Zhang L."/>
        </authorList>
    </citation>
    <scope>NUCLEOTIDE SEQUENCE [LARGE SCALE GENOMIC DNA]</scope>
    <source>
        <strain evidence="1">LZ_2023a</strain>
        <tissue evidence="1">Muscle</tissue>
    </source>
</reference>
<gene>
    <name evidence="1" type="ORF">O3P69_004992</name>
</gene>
<sequence>MRSSGRVKRGTSTEAWEDVPKMPWAVYGNWEGQAVDTLLTIRISPVAATSTNTSGTKMASFCCRATTLVLVCSCLLLLLQEASGAPRCDKHDQEAPKNCRYGTTLDWCKNGVCAKGPGETCGGYRWSEGKCGEGTFCSCGICGGCSPFDGKCGPTSIC</sequence>
<evidence type="ECO:0008006" key="3">
    <source>
        <dbReference type="Google" id="ProtNLM"/>
    </source>
</evidence>
<protein>
    <recommendedName>
        <fullName evidence="3">Neuroparsin</fullName>
    </recommendedName>
</protein>